<feature type="transmembrane region" description="Helical" evidence="2">
    <location>
        <begin position="272"/>
        <end position="290"/>
    </location>
</feature>
<feature type="transmembrane region" description="Helical" evidence="2">
    <location>
        <begin position="153"/>
        <end position="174"/>
    </location>
</feature>
<evidence type="ECO:0000313" key="3">
    <source>
        <dbReference type="EMBL" id="KAK3903759.1"/>
    </source>
</evidence>
<feature type="compositionally biased region" description="Low complexity" evidence="1">
    <location>
        <begin position="637"/>
        <end position="649"/>
    </location>
</feature>
<keyword evidence="2" id="KW-0472">Membrane</keyword>
<name>A0AAN6MN82_9PEZI</name>
<feature type="region of interest" description="Disordered" evidence="1">
    <location>
        <begin position="394"/>
        <end position="415"/>
    </location>
</feature>
<keyword evidence="2" id="KW-0812">Transmembrane</keyword>
<feature type="transmembrane region" description="Helical" evidence="2">
    <location>
        <begin position="228"/>
        <end position="252"/>
    </location>
</feature>
<evidence type="ECO:0000256" key="1">
    <source>
        <dbReference type="SAM" id="MobiDB-lite"/>
    </source>
</evidence>
<feature type="region of interest" description="Disordered" evidence="1">
    <location>
        <begin position="552"/>
        <end position="582"/>
    </location>
</feature>
<proteinExistence type="predicted"/>
<feature type="transmembrane region" description="Helical" evidence="2">
    <location>
        <begin position="186"/>
        <end position="208"/>
    </location>
</feature>
<dbReference type="EMBL" id="MU855431">
    <property type="protein sequence ID" value="KAK3903759.1"/>
    <property type="molecule type" value="Genomic_DNA"/>
</dbReference>
<keyword evidence="4" id="KW-1185">Reference proteome</keyword>
<feature type="transmembrane region" description="Helical" evidence="2">
    <location>
        <begin position="310"/>
        <end position="329"/>
    </location>
</feature>
<gene>
    <name evidence="3" type="ORF">C8A05DRAFT_43072</name>
</gene>
<feature type="region of interest" description="Disordered" evidence="1">
    <location>
        <begin position="614"/>
        <end position="673"/>
    </location>
</feature>
<organism evidence="3 4">
    <name type="scientific">Staphylotrichum tortipilum</name>
    <dbReference type="NCBI Taxonomy" id="2831512"/>
    <lineage>
        <taxon>Eukaryota</taxon>
        <taxon>Fungi</taxon>
        <taxon>Dikarya</taxon>
        <taxon>Ascomycota</taxon>
        <taxon>Pezizomycotina</taxon>
        <taxon>Sordariomycetes</taxon>
        <taxon>Sordariomycetidae</taxon>
        <taxon>Sordariales</taxon>
        <taxon>Chaetomiaceae</taxon>
        <taxon>Staphylotrichum</taxon>
    </lineage>
</organism>
<reference evidence="3" key="2">
    <citation type="submission" date="2023-05" db="EMBL/GenBank/DDBJ databases">
        <authorList>
            <consortium name="Lawrence Berkeley National Laboratory"/>
            <person name="Steindorff A."/>
            <person name="Hensen N."/>
            <person name="Bonometti L."/>
            <person name="Westerberg I."/>
            <person name="Brannstrom I.O."/>
            <person name="Guillou S."/>
            <person name="Cros-Aarteil S."/>
            <person name="Calhoun S."/>
            <person name="Haridas S."/>
            <person name="Kuo A."/>
            <person name="Mondo S."/>
            <person name="Pangilinan J."/>
            <person name="Riley R."/>
            <person name="Labutti K."/>
            <person name="Andreopoulos B."/>
            <person name="Lipzen A."/>
            <person name="Chen C."/>
            <person name="Yanf M."/>
            <person name="Daum C."/>
            <person name="Ng V."/>
            <person name="Clum A."/>
            <person name="Ohm R."/>
            <person name="Martin F."/>
            <person name="Silar P."/>
            <person name="Natvig D."/>
            <person name="Lalanne C."/>
            <person name="Gautier V."/>
            <person name="Ament-Velasquez S.L."/>
            <person name="Kruys A."/>
            <person name="Hutchinson M.I."/>
            <person name="Powell A.J."/>
            <person name="Barry K."/>
            <person name="Miller A.N."/>
            <person name="Grigoriev I.V."/>
            <person name="Debuchy R."/>
            <person name="Gladieux P."/>
            <person name="Thoren M.H."/>
            <person name="Johannesson H."/>
        </authorList>
    </citation>
    <scope>NUCLEOTIDE SEQUENCE</scope>
    <source>
        <strain evidence="3">CBS 103.79</strain>
    </source>
</reference>
<feature type="transmembrane region" description="Helical" evidence="2">
    <location>
        <begin position="108"/>
        <end position="133"/>
    </location>
</feature>
<comment type="caution">
    <text evidence="3">The sequence shown here is derived from an EMBL/GenBank/DDBJ whole genome shotgun (WGS) entry which is preliminary data.</text>
</comment>
<keyword evidence="2" id="KW-1133">Transmembrane helix</keyword>
<protein>
    <submittedName>
        <fullName evidence="3">Uncharacterized protein</fullName>
    </submittedName>
</protein>
<feature type="transmembrane region" description="Helical" evidence="2">
    <location>
        <begin position="68"/>
        <end position="87"/>
    </location>
</feature>
<evidence type="ECO:0000256" key="2">
    <source>
        <dbReference type="SAM" id="Phobius"/>
    </source>
</evidence>
<dbReference type="AlphaFoldDB" id="A0AAN6MN82"/>
<feature type="compositionally biased region" description="Low complexity" evidence="1">
    <location>
        <begin position="562"/>
        <end position="573"/>
    </location>
</feature>
<evidence type="ECO:0000313" key="4">
    <source>
        <dbReference type="Proteomes" id="UP001303889"/>
    </source>
</evidence>
<accession>A0AAN6MN82</accession>
<dbReference type="Proteomes" id="UP001303889">
    <property type="component" value="Unassembled WGS sequence"/>
</dbReference>
<reference evidence="3" key="1">
    <citation type="journal article" date="2023" name="Mol. Phylogenet. Evol.">
        <title>Genome-scale phylogeny and comparative genomics of the fungal order Sordariales.</title>
        <authorList>
            <person name="Hensen N."/>
            <person name="Bonometti L."/>
            <person name="Westerberg I."/>
            <person name="Brannstrom I.O."/>
            <person name="Guillou S."/>
            <person name="Cros-Aarteil S."/>
            <person name="Calhoun S."/>
            <person name="Haridas S."/>
            <person name="Kuo A."/>
            <person name="Mondo S."/>
            <person name="Pangilinan J."/>
            <person name="Riley R."/>
            <person name="LaButti K."/>
            <person name="Andreopoulos B."/>
            <person name="Lipzen A."/>
            <person name="Chen C."/>
            <person name="Yan M."/>
            <person name="Daum C."/>
            <person name="Ng V."/>
            <person name="Clum A."/>
            <person name="Steindorff A."/>
            <person name="Ohm R.A."/>
            <person name="Martin F."/>
            <person name="Silar P."/>
            <person name="Natvig D.O."/>
            <person name="Lalanne C."/>
            <person name="Gautier V."/>
            <person name="Ament-Velasquez S.L."/>
            <person name="Kruys A."/>
            <person name="Hutchinson M.I."/>
            <person name="Powell A.J."/>
            <person name="Barry K."/>
            <person name="Miller A.N."/>
            <person name="Grigoriev I.V."/>
            <person name="Debuchy R."/>
            <person name="Gladieux P."/>
            <person name="Hiltunen Thoren M."/>
            <person name="Johannesson H."/>
        </authorList>
    </citation>
    <scope>NUCLEOTIDE SEQUENCE</scope>
    <source>
        <strain evidence="3">CBS 103.79</strain>
    </source>
</reference>
<sequence>MSPFAGLVAGGVGWLESRDDNQWMTQGGFNNNRSRTGVFQSATNQTTQQMFFNELKFSAARSIRTSTIILASFNIIAAFATAIGILCDSYFRRRRNDKTFKFWRNGFIFVPEGEVFPLVLSLAIFIQSFIFAGAQSTGLDSLFGLGCTWLAQLMLPAVFLAPYTQLVFAVEVAIRGFRKKPFYPRGKYNVSICLAIIGMLTLANFLIADFDQSPNFCLTSLFWFVSHYSVVCFALLVAIVVIVSACAVMIFVRLHRSTKVEVTARVAASRMVYYLALAAISNSFMIPFFFVDGFMDSRSQNNNALTLSMVASVVANVSGLMTGGLYLFLKSSTLSTIGPRDKVTEYENRRAKYKITLPNSDLDDDSDLDSQIIMASVAGSRRLRRMDSEATLMNTEKEEEAADAKSIKSTFSRRRPDSLRSNKFVSAVASVLMPKAPEPARMPATPAGGHMRKRSYSLFPRNTVASKPFMLLLPATTYSPSAALKPPPSMGNLVNMRHRRDSSMVSSATVQIGIRLSAVDDMPPLIQNKAATSDHVVHTLDCPHVRNELEMQSPKRGALGGSPTTTSAAADDASSSRDPAKDAKMKILPAVPKINSQVPKAEPAFTLSPTVYSPNSPTKVKLPSPRGVGFSMPVPKGTTAAPAASTSAPRSPPRRRGTGDTTPLATDAKGAWI</sequence>